<feature type="domain" description="DUF4124" evidence="3">
    <location>
        <begin position="14"/>
        <end position="46"/>
    </location>
</feature>
<evidence type="ECO:0000313" key="5">
    <source>
        <dbReference type="Proteomes" id="UP000235916"/>
    </source>
</evidence>
<keyword evidence="2" id="KW-0732">Signal</keyword>
<dbReference type="InterPro" id="IPR025392">
    <property type="entry name" value="DUF4124"/>
</dbReference>
<reference evidence="4 5" key="1">
    <citation type="submission" date="2018-01" db="EMBL/GenBank/DDBJ databases">
        <title>Draft genome sequence of Paucibacter aquatile CR182 isolated from freshwater of the Nakdong River.</title>
        <authorList>
            <person name="Choi A."/>
            <person name="Chung E.J."/>
        </authorList>
    </citation>
    <scope>NUCLEOTIDE SEQUENCE [LARGE SCALE GENOMIC DNA]</scope>
    <source>
        <strain evidence="4 5">CR182</strain>
    </source>
</reference>
<name>A0A2N8KZ09_9BURK</name>
<evidence type="ECO:0000259" key="3">
    <source>
        <dbReference type="Pfam" id="PF13511"/>
    </source>
</evidence>
<protein>
    <recommendedName>
        <fullName evidence="3">DUF4124 domain-containing protein</fullName>
    </recommendedName>
</protein>
<accession>A0A2N8KZ09</accession>
<evidence type="ECO:0000313" key="4">
    <source>
        <dbReference type="EMBL" id="PND38698.1"/>
    </source>
</evidence>
<dbReference type="EMBL" id="POSP01000003">
    <property type="protein sequence ID" value="PND38698.1"/>
    <property type="molecule type" value="Genomic_DNA"/>
</dbReference>
<dbReference type="RefSeq" id="WP_102768616.1">
    <property type="nucleotide sequence ID" value="NZ_POSP01000003.1"/>
</dbReference>
<evidence type="ECO:0000256" key="1">
    <source>
        <dbReference type="SAM" id="MobiDB-lite"/>
    </source>
</evidence>
<sequence length="179" mass="19016">MTKKKTLRGLALVLSVLAGVSQAGEIWKCQQDGQVRYSDRPCPAQGDTLSPRVLQPNVVAAERAASGAAAPRLVGNVCPDDIEIAAMETRATTSSLGPAEQRFLKDEIGRARQCRQGSARYSAADWALSRQAQSDQFRPGAEPAARQRAEAMHQAAARVGGLRPEPPMAGASAPRRSSP</sequence>
<feature type="region of interest" description="Disordered" evidence="1">
    <location>
        <begin position="132"/>
        <end position="179"/>
    </location>
</feature>
<feature type="signal peptide" evidence="2">
    <location>
        <begin position="1"/>
        <end position="23"/>
    </location>
</feature>
<evidence type="ECO:0000256" key="2">
    <source>
        <dbReference type="SAM" id="SignalP"/>
    </source>
</evidence>
<dbReference type="Proteomes" id="UP000235916">
    <property type="component" value="Unassembled WGS sequence"/>
</dbReference>
<gene>
    <name evidence="4" type="ORF">C1O66_14970</name>
</gene>
<dbReference type="AlphaFoldDB" id="A0A2N8KZ09"/>
<keyword evidence="5" id="KW-1185">Reference proteome</keyword>
<comment type="caution">
    <text evidence="4">The sequence shown here is derived from an EMBL/GenBank/DDBJ whole genome shotgun (WGS) entry which is preliminary data.</text>
</comment>
<dbReference type="OrthoDB" id="8901728at2"/>
<feature type="chain" id="PRO_5014789453" description="DUF4124 domain-containing protein" evidence="2">
    <location>
        <begin position="24"/>
        <end position="179"/>
    </location>
</feature>
<organism evidence="4 5">
    <name type="scientific">Kinneretia aquatilis</name>
    <dbReference type="NCBI Taxonomy" id="2070761"/>
    <lineage>
        <taxon>Bacteria</taxon>
        <taxon>Pseudomonadati</taxon>
        <taxon>Pseudomonadota</taxon>
        <taxon>Betaproteobacteria</taxon>
        <taxon>Burkholderiales</taxon>
        <taxon>Sphaerotilaceae</taxon>
        <taxon>Roseateles</taxon>
    </lineage>
</organism>
<dbReference type="Pfam" id="PF13511">
    <property type="entry name" value="DUF4124"/>
    <property type="match status" value="1"/>
</dbReference>
<proteinExistence type="predicted"/>